<evidence type="ECO:0000313" key="2">
    <source>
        <dbReference type="Proteomes" id="UP000606653"/>
    </source>
</evidence>
<evidence type="ECO:0000313" key="1">
    <source>
        <dbReference type="EMBL" id="GGO00201.1"/>
    </source>
</evidence>
<dbReference type="RefSeq" id="WP_018979064.1">
    <property type="nucleotide sequence ID" value="NZ_BMLN01000005.1"/>
</dbReference>
<dbReference type="EMBL" id="BMLN01000005">
    <property type="protein sequence ID" value="GGO00201.1"/>
    <property type="molecule type" value="Genomic_DNA"/>
</dbReference>
<sequence>MKDRLMTSIVLYGSIGIQKKELWEAYQYFLKLNEELGYTSTHLGIIGDQFKSGKLTPITRTEAKFKKACDNEENIETISIYALPQDFSQAAFDYRSFVSINKSFNNQFIVITVPSEDFSKINKTKIINDSGDFIKLEKYEVFELSVLESPLIYCSKVNQTSDFTSLKIIEKIEF</sequence>
<name>A0ABQ2L296_9BACL</name>
<protein>
    <submittedName>
        <fullName evidence="1">Uncharacterized protein</fullName>
    </submittedName>
</protein>
<keyword evidence="2" id="KW-1185">Reference proteome</keyword>
<comment type="caution">
    <text evidence="1">The sequence shown here is derived from an EMBL/GenBank/DDBJ whole genome shotgun (WGS) entry which is preliminary data.</text>
</comment>
<dbReference type="Proteomes" id="UP000606653">
    <property type="component" value="Unassembled WGS sequence"/>
</dbReference>
<accession>A0ABQ2L296</accession>
<organism evidence="1 2">
    <name type="scientific">Saccharibacillus kuerlensis</name>
    <dbReference type="NCBI Taxonomy" id="459527"/>
    <lineage>
        <taxon>Bacteria</taxon>
        <taxon>Bacillati</taxon>
        <taxon>Bacillota</taxon>
        <taxon>Bacilli</taxon>
        <taxon>Bacillales</taxon>
        <taxon>Paenibacillaceae</taxon>
        <taxon>Saccharibacillus</taxon>
    </lineage>
</organism>
<gene>
    <name evidence="1" type="ORF">GCM10010969_21110</name>
</gene>
<proteinExistence type="predicted"/>
<reference evidence="2" key="1">
    <citation type="journal article" date="2019" name="Int. J. Syst. Evol. Microbiol.">
        <title>The Global Catalogue of Microorganisms (GCM) 10K type strain sequencing project: providing services to taxonomists for standard genome sequencing and annotation.</title>
        <authorList>
            <consortium name="The Broad Institute Genomics Platform"/>
            <consortium name="The Broad Institute Genome Sequencing Center for Infectious Disease"/>
            <person name="Wu L."/>
            <person name="Ma J."/>
        </authorList>
    </citation>
    <scope>NUCLEOTIDE SEQUENCE [LARGE SCALE GENOMIC DNA]</scope>
    <source>
        <strain evidence="2">CGMCC 1.6964</strain>
    </source>
</reference>